<dbReference type="InterPro" id="IPR004465">
    <property type="entry name" value="RNR_NrdI"/>
</dbReference>
<dbReference type="InterPro" id="IPR029039">
    <property type="entry name" value="Flavoprotein-like_sf"/>
</dbReference>
<sequence>MSLLVYYSSASGNTQRFITKLGLPALRIPIGVEQPLPEITEPFVLVCPTYADGHGRGAVPQEVIRLLKHPLARQNIKGVIGSGNRNFGHLFACSGKIVARNCQVPLLYQFELAGTDKELREVSSRLQQFWAAHCS</sequence>
<keyword evidence="5" id="KW-1185">Reference proteome</keyword>
<dbReference type="SUPFAM" id="SSF52218">
    <property type="entry name" value="Flavoproteins"/>
    <property type="match status" value="1"/>
</dbReference>
<dbReference type="AlphaFoldDB" id="A0A2J9UWC8"/>
<protein>
    <recommendedName>
        <fullName evidence="3">Protein NrdI</fullName>
    </recommendedName>
</protein>
<evidence type="ECO:0000256" key="2">
    <source>
        <dbReference type="ARBA" id="ARBA00009942"/>
    </source>
</evidence>
<dbReference type="PIRSF" id="PIRSF005087">
    <property type="entry name" value="NrdI"/>
    <property type="match status" value="1"/>
</dbReference>
<dbReference type="Pfam" id="PF07972">
    <property type="entry name" value="Flavodoxin_NdrI"/>
    <property type="match status" value="1"/>
</dbReference>
<dbReference type="PANTHER" id="PTHR37297:SF1">
    <property type="entry name" value="PROTEIN NRDI"/>
    <property type="match status" value="1"/>
</dbReference>
<dbReference type="PANTHER" id="PTHR37297">
    <property type="entry name" value="PROTEIN NRDI"/>
    <property type="match status" value="1"/>
</dbReference>
<dbReference type="GO" id="GO:0010181">
    <property type="term" value="F:FMN binding"/>
    <property type="evidence" value="ECO:0007669"/>
    <property type="project" value="InterPro"/>
</dbReference>
<dbReference type="EMBL" id="LOSJ02000002">
    <property type="protein sequence ID" value="PNM55823.1"/>
    <property type="molecule type" value="Genomic_DNA"/>
</dbReference>
<comment type="caution">
    <text evidence="4">The sequence shown here is derived from an EMBL/GenBank/DDBJ whole genome shotgun (WGS) entry which is preliminary data.</text>
</comment>
<evidence type="ECO:0000313" key="4">
    <source>
        <dbReference type="EMBL" id="PNM55823.1"/>
    </source>
</evidence>
<comment type="function">
    <text evidence="1 3">Probably involved in ribonucleotide reductase function.</text>
</comment>
<dbReference type="NCBIfam" id="TIGR00333">
    <property type="entry name" value="nrdI"/>
    <property type="match status" value="1"/>
</dbReference>
<dbReference type="Gene3D" id="3.40.50.360">
    <property type="match status" value="1"/>
</dbReference>
<gene>
    <name evidence="3" type="primary">nrdI</name>
    <name evidence="4" type="ORF">AL544_006925</name>
</gene>
<evidence type="ECO:0000313" key="5">
    <source>
        <dbReference type="Proteomes" id="UP000053748"/>
    </source>
</evidence>
<reference evidence="4" key="1">
    <citation type="submission" date="2017-12" db="EMBL/GenBank/DDBJ databases">
        <title>FDA dAtabase for Regulatory Grade micrObial Sequences (FDA-ARGOS): Supporting development and validation of Infectious Disease Dx tests.</title>
        <authorList>
            <person name="Hoffmann M."/>
            <person name="Allard M."/>
            <person name="Evans P."/>
            <person name="Brown E."/>
            <person name="Tallon L.J."/>
            <person name="Sadzewicz L."/>
            <person name="Sengamalay N."/>
            <person name="Ott S."/>
            <person name="Godinez A."/>
            <person name="Nagaraj S."/>
            <person name="Vavikolanu K."/>
            <person name="Aluvathingal J."/>
            <person name="Nadendla S."/>
            <person name="Hobson J."/>
            <person name="Sichtig H."/>
        </authorList>
    </citation>
    <scope>NUCLEOTIDE SEQUENCE [LARGE SCALE GENOMIC DNA]</scope>
    <source>
        <strain evidence="4">FDAARGOS_113</strain>
    </source>
</reference>
<dbReference type="OrthoDB" id="350535at2"/>
<proteinExistence type="inferred from homology"/>
<name>A0A2J9UWC8_VIBMI</name>
<dbReference type="Proteomes" id="UP000053748">
    <property type="component" value="Unassembled WGS sequence"/>
</dbReference>
<dbReference type="STRING" id="674.VM_07100"/>
<evidence type="ECO:0000256" key="1">
    <source>
        <dbReference type="ARBA" id="ARBA00003999"/>
    </source>
</evidence>
<dbReference type="InterPro" id="IPR020852">
    <property type="entry name" value="RNR_Ib_NrdI_bac"/>
</dbReference>
<accession>A0A2J9UWC8</accession>
<dbReference type="HAMAP" id="MF_00128">
    <property type="entry name" value="NrdI"/>
    <property type="match status" value="1"/>
</dbReference>
<comment type="similarity">
    <text evidence="2 3">Belongs to the NrdI family.</text>
</comment>
<evidence type="ECO:0000256" key="3">
    <source>
        <dbReference type="HAMAP-Rule" id="MF_00128"/>
    </source>
</evidence>
<dbReference type="RefSeq" id="WP_000055478.1">
    <property type="nucleotide sequence ID" value="NZ_CAWMSS010000001.1"/>
</dbReference>
<organism evidence="4 5">
    <name type="scientific">Vibrio mimicus</name>
    <dbReference type="NCBI Taxonomy" id="674"/>
    <lineage>
        <taxon>Bacteria</taxon>
        <taxon>Pseudomonadati</taxon>
        <taxon>Pseudomonadota</taxon>
        <taxon>Gammaproteobacteria</taxon>
        <taxon>Vibrionales</taxon>
        <taxon>Vibrionaceae</taxon>
        <taxon>Vibrio</taxon>
    </lineage>
</organism>